<reference evidence="1" key="1">
    <citation type="journal article" date="2021" name="Open Biol.">
        <title>Shared evolutionary footprints suggest mitochondrial oxidative damage underlies multiple complex I losses in fungi.</title>
        <authorList>
            <person name="Schikora-Tamarit M.A."/>
            <person name="Marcet-Houben M."/>
            <person name="Nosek J."/>
            <person name="Gabaldon T."/>
        </authorList>
    </citation>
    <scope>NUCLEOTIDE SEQUENCE</scope>
    <source>
        <strain evidence="1">CBS6075</strain>
    </source>
</reference>
<name>A0A9P8T506_9ASCO</name>
<dbReference type="AlphaFoldDB" id="A0A9P8T506"/>
<comment type="caution">
    <text evidence="1">The sequence shown here is derived from an EMBL/GenBank/DDBJ whole genome shotgun (WGS) entry which is preliminary data.</text>
</comment>
<protein>
    <submittedName>
        <fullName evidence="1">Uncharacterized protein</fullName>
    </submittedName>
</protein>
<organism evidence="1 2">
    <name type="scientific">Ogataea philodendri</name>
    <dbReference type="NCBI Taxonomy" id="1378263"/>
    <lineage>
        <taxon>Eukaryota</taxon>
        <taxon>Fungi</taxon>
        <taxon>Dikarya</taxon>
        <taxon>Ascomycota</taxon>
        <taxon>Saccharomycotina</taxon>
        <taxon>Pichiomycetes</taxon>
        <taxon>Pichiales</taxon>
        <taxon>Pichiaceae</taxon>
        <taxon>Ogataea</taxon>
    </lineage>
</organism>
<proteinExistence type="predicted"/>
<evidence type="ECO:0000313" key="2">
    <source>
        <dbReference type="Proteomes" id="UP000769157"/>
    </source>
</evidence>
<sequence length="73" mass="7837">MISFSAKDFKPAPFTRPAIPYAAPRLCAKFLPSNSFSNKSSKYPDNLALVAETSGAIHSETANWTSSEGVSRA</sequence>
<dbReference type="GeneID" id="70235570"/>
<dbReference type="Proteomes" id="UP000769157">
    <property type="component" value="Unassembled WGS sequence"/>
</dbReference>
<dbReference type="EMBL" id="JAEUBE010000295">
    <property type="protein sequence ID" value="KAH3665421.1"/>
    <property type="molecule type" value="Genomic_DNA"/>
</dbReference>
<gene>
    <name evidence="1" type="ORF">OGAPHI_003605</name>
</gene>
<reference evidence="1" key="2">
    <citation type="submission" date="2021-01" db="EMBL/GenBank/DDBJ databases">
        <authorList>
            <person name="Schikora-Tamarit M.A."/>
        </authorList>
    </citation>
    <scope>NUCLEOTIDE SEQUENCE</scope>
    <source>
        <strain evidence="1">CBS6075</strain>
    </source>
</reference>
<dbReference type="RefSeq" id="XP_046060625.1">
    <property type="nucleotide sequence ID" value="XM_046204597.1"/>
</dbReference>
<keyword evidence="2" id="KW-1185">Reference proteome</keyword>
<accession>A0A9P8T506</accession>
<evidence type="ECO:0000313" key="1">
    <source>
        <dbReference type="EMBL" id="KAH3665421.1"/>
    </source>
</evidence>